<dbReference type="RefSeq" id="WP_084116864.1">
    <property type="nucleotide sequence ID" value="NZ_FWXH01000015.1"/>
</dbReference>
<sequence length="163" mass="18645">MGTKSKFDKIVTGVLGIVQNSKKEVLFIKQRKGPYAGSWLLPGGSIEKNETCVQAVIREVNEETGINIKNPEFVNINEMFGEWEEGKYHLLMFGFKDYTEDEIPKGFEGDNVDGIKWFNPFDIDLHPTDKLILREAGYADFTDKDIEESLKADRIIMNSYISR</sequence>
<evidence type="ECO:0000313" key="5">
    <source>
        <dbReference type="EMBL" id="SMC26995.1"/>
    </source>
</evidence>
<comment type="similarity">
    <text evidence="1 3">Belongs to the Nudix hydrolase family.</text>
</comment>
<keyword evidence="6" id="KW-1185">Reference proteome</keyword>
<dbReference type="GO" id="GO:0016787">
    <property type="term" value="F:hydrolase activity"/>
    <property type="evidence" value="ECO:0007669"/>
    <property type="project" value="UniProtKB-KW"/>
</dbReference>
<keyword evidence="2 3" id="KW-0378">Hydrolase</keyword>
<dbReference type="OrthoDB" id="9804563at2"/>
<dbReference type="EMBL" id="FWXH01000015">
    <property type="protein sequence ID" value="SMC26995.1"/>
    <property type="molecule type" value="Genomic_DNA"/>
</dbReference>
<dbReference type="STRING" id="1121291.SAMN02745134_03015"/>
<evidence type="ECO:0000256" key="1">
    <source>
        <dbReference type="ARBA" id="ARBA00005582"/>
    </source>
</evidence>
<dbReference type="InterPro" id="IPR020084">
    <property type="entry name" value="NUDIX_hydrolase_CS"/>
</dbReference>
<reference evidence="5 6" key="1">
    <citation type="submission" date="2017-04" db="EMBL/GenBank/DDBJ databases">
        <authorList>
            <person name="Afonso C.L."/>
            <person name="Miller P.J."/>
            <person name="Scott M.A."/>
            <person name="Spackman E."/>
            <person name="Goraichik I."/>
            <person name="Dimitrov K.M."/>
            <person name="Suarez D.L."/>
            <person name="Swayne D.E."/>
        </authorList>
    </citation>
    <scope>NUCLEOTIDE SEQUENCE [LARGE SCALE GENOMIC DNA]</scope>
    <source>
        <strain evidence="5 6">DSM 12555</strain>
    </source>
</reference>
<evidence type="ECO:0000259" key="4">
    <source>
        <dbReference type="PROSITE" id="PS51462"/>
    </source>
</evidence>
<gene>
    <name evidence="5" type="ORF">SAMN02745134_03015</name>
</gene>
<proteinExistence type="inferred from homology"/>
<dbReference type="CDD" id="cd02883">
    <property type="entry name" value="NUDIX_Hydrolase"/>
    <property type="match status" value="1"/>
</dbReference>
<dbReference type="PANTHER" id="PTHR43736:SF1">
    <property type="entry name" value="DIHYDRONEOPTERIN TRIPHOSPHATE DIPHOSPHATASE"/>
    <property type="match status" value="1"/>
</dbReference>
<dbReference type="PANTHER" id="PTHR43736">
    <property type="entry name" value="ADP-RIBOSE PYROPHOSPHATASE"/>
    <property type="match status" value="1"/>
</dbReference>
<evidence type="ECO:0000256" key="2">
    <source>
        <dbReference type="ARBA" id="ARBA00022801"/>
    </source>
</evidence>
<dbReference type="InterPro" id="IPR000086">
    <property type="entry name" value="NUDIX_hydrolase_dom"/>
</dbReference>
<organism evidence="5 6">
    <name type="scientific">Clostridium acidisoli DSM 12555</name>
    <dbReference type="NCBI Taxonomy" id="1121291"/>
    <lineage>
        <taxon>Bacteria</taxon>
        <taxon>Bacillati</taxon>
        <taxon>Bacillota</taxon>
        <taxon>Clostridia</taxon>
        <taxon>Eubacteriales</taxon>
        <taxon>Clostridiaceae</taxon>
        <taxon>Clostridium</taxon>
    </lineage>
</organism>
<dbReference type="PROSITE" id="PS00893">
    <property type="entry name" value="NUDIX_BOX"/>
    <property type="match status" value="1"/>
</dbReference>
<dbReference type="Proteomes" id="UP000192468">
    <property type="component" value="Unassembled WGS sequence"/>
</dbReference>
<protein>
    <submittedName>
        <fullName evidence="5">8-oxo-dGTP diphosphatase</fullName>
    </submittedName>
</protein>
<evidence type="ECO:0000256" key="3">
    <source>
        <dbReference type="RuleBase" id="RU003476"/>
    </source>
</evidence>
<dbReference type="SUPFAM" id="SSF55811">
    <property type="entry name" value="Nudix"/>
    <property type="match status" value="1"/>
</dbReference>
<feature type="domain" description="Nudix hydrolase" evidence="4">
    <location>
        <begin position="9"/>
        <end position="141"/>
    </location>
</feature>
<dbReference type="InterPro" id="IPR015797">
    <property type="entry name" value="NUDIX_hydrolase-like_dom_sf"/>
</dbReference>
<dbReference type="InterPro" id="IPR020476">
    <property type="entry name" value="Nudix_hydrolase"/>
</dbReference>
<dbReference type="AlphaFoldDB" id="A0A1W1XT29"/>
<dbReference type="PROSITE" id="PS51462">
    <property type="entry name" value="NUDIX"/>
    <property type="match status" value="1"/>
</dbReference>
<dbReference type="Gene3D" id="3.90.79.10">
    <property type="entry name" value="Nucleoside Triphosphate Pyrophosphohydrolase"/>
    <property type="match status" value="1"/>
</dbReference>
<evidence type="ECO:0000313" key="6">
    <source>
        <dbReference type="Proteomes" id="UP000192468"/>
    </source>
</evidence>
<name>A0A1W1XT29_9CLOT</name>
<dbReference type="PRINTS" id="PR00502">
    <property type="entry name" value="NUDIXFAMILY"/>
</dbReference>
<accession>A0A1W1XT29</accession>
<dbReference type="Pfam" id="PF00293">
    <property type="entry name" value="NUDIX"/>
    <property type="match status" value="1"/>
</dbReference>